<keyword evidence="1" id="KW-0812">Transmembrane</keyword>
<evidence type="ECO:0000256" key="1">
    <source>
        <dbReference type="SAM" id="Phobius"/>
    </source>
</evidence>
<accession>A0A0B7FLY5</accession>
<feature type="transmembrane region" description="Helical" evidence="1">
    <location>
        <begin position="12"/>
        <end position="39"/>
    </location>
</feature>
<dbReference type="AlphaFoldDB" id="A0A0B7FLY5"/>
<keyword evidence="1" id="KW-0472">Membrane</keyword>
<proteinExistence type="predicted"/>
<keyword evidence="1" id="KW-1133">Transmembrane helix</keyword>
<gene>
    <name evidence="2" type="ORF">RSOLAG1IB_08974</name>
</gene>
<evidence type="ECO:0000313" key="3">
    <source>
        <dbReference type="Proteomes" id="UP000059188"/>
    </source>
</evidence>
<evidence type="ECO:0000313" key="2">
    <source>
        <dbReference type="EMBL" id="CEL58976.1"/>
    </source>
</evidence>
<dbReference type="Proteomes" id="UP000059188">
    <property type="component" value="Unassembled WGS sequence"/>
</dbReference>
<organism evidence="2 3">
    <name type="scientific">Thanatephorus cucumeris (strain AG1-IB / isolate 7/3/14)</name>
    <name type="common">Lettuce bottom rot fungus</name>
    <name type="synonym">Rhizoctonia solani</name>
    <dbReference type="NCBI Taxonomy" id="1108050"/>
    <lineage>
        <taxon>Eukaryota</taxon>
        <taxon>Fungi</taxon>
        <taxon>Dikarya</taxon>
        <taxon>Basidiomycota</taxon>
        <taxon>Agaricomycotina</taxon>
        <taxon>Agaricomycetes</taxon>
        <taxon>Cantharellales</taxon>
        <taxon>Ceratobasidiaceae</taxon>
        <taxon>Rhizoctonia</taxon>
        <taxon>Rhizoctonia solani AG-1</taxon>
    </lineage>
</organism>
<name>A0A0B7FLY5_THACB</name>
<reference evidence="2 3" key="1">
    <citation type="submission" date="2014-11" db="EMBL/GenBank/DDBJ databases">
        <authorList>
            <person name="Wibberg Daniel"/>
        </authorList>
    </citation>
    <scope>NUCLEOTIDE SEQUENCE [LARGE SCALE GENOMIC DNA]</scope>
    <source>
        <strain evidence="2">Rhizoctonia solani AG1-IB 7/3/14</strain>
    </source>
</reference>
<sequence length="73" mass="8441">MKRSALGFRFILGDMLYCMCFVSSRLFSFLFLLLCRVYLYTALPSSQSLGFMLPFRVTFEQSHVIATRVSARV</sequence>
<dbReference type="EMBL" id="LN679136">
    <property type="protein sequence ID" value="CEL58976.1"/>
    <property type="molecule type" value="Genomic_DNA"/>
</dbReference>
<protein>
    <submittedName>
        <fullName evidence="2">Uncharacterized protein</fullName>
    </submittedName>
</protein>
<keyword evidence="3" id="KW-1185">Reference proteome</keyword>